<dbReference type="GO" id="GO:0030612">
    <property type="term" value="F:arsenate reductase (thioredoxin) activity"/>
    <property type="evidence" value="ECO:0007669"/>
    <property type="project" value="UniProtKB-EC"/>
</dbReference>
<comment type="caution">
    <text evidence="7">The sequence shown here is derived from an EMBL/GenBank/DDBJ whole genome shotgun (WGS) entry which is preliminary data.</text>
</comment>
<dbReference type="InterPro" id="IPR023485">
    <property type="entry name" value="Ptyr_pPase"/>
</dbReference>
<dbReference type="Gene3D" id="3.40.50.2300">
    <property type="match status" value="1"/>
</dbReference>
<evidence type="ECO:0000256" key="2">
    <source>
        <dbReference type="ARBA" id="ARBA00022849"/>
    </source>
</evidence>
<evidence type="ECO:0000313" key="8">
    <source>
        <dbReference type="Proteomes" id="UP001596288"/>
    </source>
</evidence>
<dbReference type="Proteomes" id="UP001596288">
    <property type="component" value="Unassembled WGS sequence"/>
</dbReference>
<keyword evidence="5" id="KW-0676">Redox-active center</keyword>
<keyword evidence="4" id="KW-1015">Disulfide bond</keyword>
<organism evidence="7 8">
    <name type="scientific">Companilactobacillus huachuanensis</name>
    <dbReference type="NCBI Taxonomy" id="2559914"/>
    <lineage>
        <taxon>Bacteria</taxon>
        <taxon>Bacillati</taxon>
        <taxon>Bacillota</taxon>
        <taxon>Bacilli</taxon>
        <taxon>Lactobacillales</taxon>
        <taxon>Lactobacillaceae</taxon>
        <taxon>Companilactobacillus</taxon>
    </lineage>
</organism>
<dbReference type="NCBIfam" id="TIGR02691">
    <property type="entry name" value="arsC_pI258_fam"/>
    <property type="match status" value="1"/>
</dbReference>
<dbReference type="RefSeq" id="WP_137612005.1">
    <property type="nucleotide sequence ID" value="NZ_BJDF01000016.1"/>
</dbReference>
<reference evidence="8" key="1">
    <citation type="journal article" date="2019" name="Int. J. Syst. Evol. Microbiol.">
        <title>The Global Catalogue of Microorganisms (GCM) 10K type strain sequencing project: providing services to taxonomists for standard genome sequencing and annotation.</title>
        <authorList>
            <consortium name="The Broad Institute Genomics Platform"/>
            <consortium name="The Broad Institute Genome Sequencing Center for Infectious Disease"/>
            <person name="Wu L."/>
            <person name="Ma J."/>
        </authorList>
    </citation>
    <scope>NUCLEOTIDE SEQUENCE [LARGE SCALE GENOMIC DNA]</scope>
    <source>
        <strain evidence="8">CCM 8927</strain>
    </source>
</reference>
<dbReference type="InterPro" id="IPR036196">
    <property type="entry name" value="Ptyr_pPase_sf"/>
</dbReference>
<keyword evidence="2" id="KW-0059">Arsenical resistance</keyword>
<keyword evidence="8" id="KW-1185">Reference proteome</keyword>
<proteinExistence type="predicted"/>
<dbReference type="EC" id="1.20.4.4" evidence="7"/>
<keyword evidence="3 7" id="KW-0560">Oxidoreductase</keyword>
<keyword evidence="1" id="KW-0963">Cytoplasm</keyword>
<accession>A0ABW1RLJ9</accession>
<dbReference type="PANTHER" id="PTHR43428">
    <property type="entry name" value="ARSENATE REDUCTASE"/>
    <property type="match status" value="1"/>
</dbReference>
<evidence type="ECO:0000256" key="3">
    <source>
        <dbReference type="ARBA" id="ARBA00023002"/>
    </source>
</evidence>
<evidence type="ECO:0000313" key="7">
    <source>
        <dbReference type="EMBL" id="MFC6177009.1"/>
    </source>
</evidence>
<dbReference type="EMBL" id="JBHSSF010000021">
    <property type="protein sequence ID" value="MFC6177009.1"/>
    <property type="molecule type" value="Genomic_DNA"/>
</dbReference>
<evidence type="ECO:0000259" key="6">
    <source>
        <dbReference type="SMART" id="SM00226"/>
    </source>
</evidence>
<dbReference type="InterPro" id="IPR014064">
    <property type="entry name" value="Arsenate_reductase_ArsC"/>
</dbReference>
<dbReference type="Pfam" id="PF01451">
    <property type="entry name" value="LMWPc"/>
    <property type="match status" value="1"/>
</dbReference>
<evidence type="ECO:0000256" key="1">
    <source>
        <dbReference type="ARBA" id="ARBA00022490"/>
    </source>
</evidence>
<dbReference type="CDD" id="cd16345">
    <property type="entry name" value="LMWP_ArsC"/>
    <property type="match status" value="1"/>
</dbReference>
<protein>
    <submittedName>
        <fullName evidence="7">Arsenate reductase (Thioredoxin)</fullName>
        <ecNumber evidence="7">1.20.4.4</ecNumber>
    </submittedName>
</protein>
<dbReference type="SMART" id="SM00226">
    <property type="entry name" value="LMWPc"/>
    <property type="match status" value="1"/>
</dbReference>
<dbReference type="SUPFAM" id="SSF52788">
    <property type="entry name" value="Phosphotyrosine protein phosphatases I"/>
    <property type="match status" value="1"/>
</dbReference>
<feature type="domain" description="Phosphotyrosine protein phosphatase I" evidence="6">
    <location>
        <begin position="2"/>
        <end position="135"/>
    </location>
</feature>
<evidence type="ECO:0000256" key="4">
    <source>
        <dbReference type="ARBA" id="ARBA00023157"/>
    </source>
</evidence>
<evidence type="ECO:0000256" key="5">
    <source>
        <dbReference type="ARBA" id="ARBA00023284"/>
    </source>
</evidence>
<name>A0ABW1RLJ9_9LACO</name>
<gene>
    <name evidence="7" type="primary">arsC</name>
    <name evidence="7" type="ORF">ACFQAV_09160</name>
</gene>
<dbReference type="PANTHER" id="PTHR43428:SF1">
    <property type="entry name" value="ARSENATE REDUCTASE"/>
    <property type="match status" value="1"/>
</dbReference>
<sequence length="137" mass="15223">MKKIYFICTGNSCRSQMAEGFAKKAFGSDWQVESAGIEAHGVNPLAIKSMDEVDIDISQNTSKIIDPEFLSQCDLVVTLCGDARDRCPMTPPSVKKMHWPLEDPAQATGSTDEKMKIFRKVRDEIGDRVNELAISLK</sequence>